<proteinExistence type="predicted"/>
<name>A0A5C3LSK8_9AGAR</name>
<dbReference type="AlphaFoldDB" id="A0A5C3LSK8"/>
<dbReference type="Proteomes" id="UP000308652">
    <property type="component" value="Unassembled WGS sequence"/>
</dbReference>
<protein>
    <submittedName>
        <fullName evidence="1">Uncharacterized protein</fullName>
    </submittedName>
</protein>
<evidence type="ECO:0000313" key="2">
    <source>
        <dbReference type="Proteomes" id="UP000308652"/>
    </source>
</evidence>
<accession>A0A5C3LSK8</accession>
<organism evidence="1 2">
    <name type="scientific">Crucibulum laeve</name>
    <dbReference type="NCBI Taxonomy" id="68775"/>
    <lineage>
        <taxon>Eukaryota</taxon>
        <taxon>Fungi</taxon>
        <taxon>Dikarya</taxon>
        <taxon>Basidiomycota</taxon>
        <taxon>Agaricomycotina</taxon>
        <taxon>Agaricomycetes</taxon>
        <taxon>Agaricomycetidae</taxon>
        <taxon>Agaricales</taxon>
        <taxon>Agaricineae</taxon>
        <taxon>Nidulariaceae</taxon>
        <taxon>Crucibulum</taxon>
    </lineage>
</organism>
<dbReference type="EMBL" id="ML213617">
    <property type="protein sequence ID" value="TFK35920.1"/>
    <property type="molecule type" value="Genomic_DNA"/>
</dbReference>
<keyword evidence="2" id="KW-1185">Reference proteome</keyword>
<gene>
    <name evidence="1" type="ORF">BDQ12DRAFT_687387</name>
</gene>
<evidence type="ECO:0000313" key="1">
    <source>
        <dbReference type="EMBL" id="TFK35920.1"/>
    </source>
</evidence>
<reference evidence="1 2" key="1">
    <citation type="journal article" date="2019" name="Nat. Ecol. Evol.">
        <title>Megaphylogeny resolves global patterns of mushroom evolution.</title>
        <authorList>
            <person name="Varga T."/>
            <person name="Krizsan K."/>
            <person name="Foldi C."/>
            <person name="Dima B."/>
            <person name="Sanchez-Garcia M."/>
            <person name="Sanchez-Ramirez S."/>
            <person name="Szollosi G.J."/>
            <person name="Szarkandi J.G."/>
            <person name="Papp V."/>
            <person name="Albert L."/>
            <person name="Andreopoulos W."/>
            <person name="Angelini C."/>
            <person name="Antonin V."/>
            <person name="Barry K.W."/>
            <person name="Bougher N.L."/>
            <person name="Buchanan P."/>
            <person name="Buyck B."/>
            <person name="Bense V."/>
            <person name="Catcheside P."/>
            <person name="Chovatia M."/>
            <person name="Cooper J."/>
            <person name="Damon W."/>
            <person name="Desjardin D."/>
            <person name="Finy P."/>
            <person name="Geml J."/>
            <person name="Haridas S."/>
            <person name="Hughes K."/>
            <person name="Justo A."/>
            <person name="Karasinski D."/>
            <person name="Kautmanova I."/>
            <person name="Kiss B."/>
            <person name="Kocsube S."/>
            <person name="Kotiranta H."/>
            <person name="LaButti K.M."/>
            <person name="Lechner B.E."/>
            <person name="Liimatainen K."/>
            <person name="Lipzen A."/>
            <person name="Lukacs Z."/>
            <person name="Mihaltcheva S."/>
            <person name="Morgado L.N."/>
            <person name="Niskanen T."/>
            <person name="Noordeloos M.E."/>
            <person name="Ohm R.A."/>
            <person name="Ortiz-Santana B."/>
            <person name="Ovrebo C."/>
            <person name="Racz N."/>
            <person name="Riley R."/>
            <person name="Savchenko A."/>
            <person name="Shiryaev A."/>
            <person name="Soop K."/>
            <person name="Spirin V."/>
            <person name="Szebenyi C."/>
            <person name="Tomsovsky M."/>
            <person name="Tulloss R.E."/>
            <person name="Uehling J."/>
            <person name="Grigoriev I.V."/>
            <person name="Vagvolgyi C."/>
            <person name="Papp T."/>
            <person name="Martin F.M."/>
            <person name="Miettinen O."/>
            <person name="Hibbett D.S."/>
            <person name="Nagy L.G."/>
        </authorList>
    </citation>
    <scope>NUCLEOTIDE SEQUENCE [LARGE SCALE GENOMIC DNA]</scope>
    <source>
        <strain evidence="1 2">CBS 166.37</strain>
    </source>
</reference>
<sequence length="103" mass="11809">MTKRDCTSSGYDLTGSPLYTPVPHQLNQLPGHQNLPFLPQSFIPLTSQIQYWLHAHMFKAQPSLPDVESFLGCTPHQMRLHCVRQRTLFKVRTSIHIVSLFPP</sequence>